<accession>A0A4D9DKU1</accession>
<sequence length="69" mass="7069">MRQSRKVCRLQPEAIRHGELRGGPAELQRGAALVGGVRGPEAALEPGGGLGPSQEAGEVDRRGVVAVAS</sequence>
<protein>
    <submittedName>
        <fullName evidence="2">B-cell antigen receptor complex-associated protein alpha chain</fullName>
    </submittedName>
</protein>
<proteinExistence type="predicted"/>
<gene>
    <name evidence="2" type="ORF">DR999_PMT20263</name>
</gene>
<evidence type="ECO:0000313" key="3">
    <source>
        <dbReference type="Proteomes" id="UP000297703"/>
    </source>
</evidence>
<evidence type="ECO:0000313" key="2">
    <source>
        <dbReference type="EMBL" id="TFJ97874.1"/>
    </source>
</evidence>
<organism evidence="2 3">
    <name type="scientific">Platysternon megacephalum</name>
    <name type="common">big-headed turtle</name>
    <dbReference type="NCBI Taxonomy" id="55544"/>
    <lineage>
        <taxon>Eukaryota</taxon>
        <taxon>Metazoa</taxon>
        <taxon>Chordata</taxon>
        <taxon>Craniata</taxon>
        <taxon>Vertebrata</taxon>
        <taxon>Euteleostomi</taxon>
        <taxon>Archelosauria</taxon>
        <taxon>Testudinata</taxon>
        <taxon>Testudines</taxon>
        <taxon>Cryptodira</taxon>
        <taxon>Durocryptodira</taxon>
        <taxon>Testudinoidea</taxon>
        <taxon>Platysternidae</taxon>
        <taxon>Platysternon</taxon>
    </lineage>
</organism>
<dbReference type="AlphaFoldDB" id="A0A4D9DKU1"/>
<comment type="caution">
    <text evidence="2">The sequence shown here is derived from an EMBL/GenBank/DDBJ whole genome shotgun (WGS) entry which is preliminary data.</text>
</comment>
<name>A0A4D9DKU1_9SAUR</name>
<dbReference type="EMBL" id="QXTE01000454">
    <property type="protein sequence ID" value="TFJ97874.1"/>
    <property type="molecule type" value="Genomic_DNA"/>
</dbReference>
<reference evidence="2 3" key="1">
    <citation type="submission" date="2019-04" db="EMBL/GenBank/DDBJ databases">
        <title>Draft genome of the big-headed turtle Platysternon megacephalum.</title>
        <authorList>
            <person name="Gong S."/>
        </authorList>
    </citation>
    <scope>NUCLEOTIDE SEQUENCE [LARGE SCALE GENOMIC DNA]</scope>
    <source>
        <strain evidence="2">DO16091913</strain>
        <tissue evidence="2">Muscle</tissue>
    </source>
</reference>
<dbReference type="Proteomes" id="UP000297703">
    <property type="component" value="Unassembled WGS sequence"/>
</dbReference>
<evidence type="ECO:0000256" key="1">
    <source>
        <dbReference type="SAM" id="MobiDB-lite"/>
    </source>
</evidence>
<reference evidence="2 3" key="2">
    <citation type="submission" date="2019-04" db="EMBL/GenBank/DDBJ databases">
        <title>The genome sequence of big-headed turtle.</title>
        <authorList>
            <person name="Gong S."/>
        </authorList>
    </citation>
    <scope>NUCLEOTIDE SEQUENCE [LARGE SCALE GENOMIC DNA]</scope>
    <source>
        <strain evidence="2">DO16091913</strain>
        <tissue evidence="2">Muscle</tissue>
    </source>
</reference>
<feature type="region of interest" description="Disordered" evidence="1">
    <location>
        <begin position="39"/>
        <end position="62"/>
    </location>
</feature>
<keyword evidence="2" id="KW-0675">Receptor</keyword>
<keyword evidence="3" id="KW-1185">Reference proteome</keyword>